<dbReference type="AlphaFoldDB" id="A0ABD7Y3S2"/>
<reference evidence="1 2" key="1">
    <citation type="submission" date="2021-12" db="EMBL/GenBank/DDBJ databases">
        <title>Genomic and phenotypic characterization of three Burkholderia contaminans isolates recovered from different sources.</title>
        <authorList>
            <person name="Lopez De Volder A."/>
            <person name="Fan Y."/>
            <person name="Nunvar J."/>
            <person name="Herrera T."/>
            <person name="Timp W."/>
            <person name="Degrossi J."/>
        </authorList>
    </citation>
    <scope>NUCLEOTIDE SEQUENCE [LARGE SCALE GENOMIC DNA]</scope>
    <source>
        <strain evidence="1 2">LMG 23361</strain>
    </source>
</reference>
<dbReference type="EMBL" id="CP090641">
    <property type="protein sequence ID" value="WFN19695.1"/>
    <property type="molecule type" value="Genomic_DNA"/>
</dbReference>
<evidence type="ECO:0000313" key="1">
    <source>
        <dbReference type="EMBL" id="WFN19695.1"/>
    </source>
</evidence>
<dbReference type="Proteomes" id="UP001220209">
    <property type="component" value="Chromosome 2"/>
</dbReference>
<name>A0ABD7Y3S2_9BURK</name>
<protein>
    <submittedName>
        <fullName evidence="1">Uncharacterized protein</fullName>
    </submittedName>
</protein>
<evidence type="ECO:0000313" key="2">
    <source>
        <dbReference type="Proteomes" id="UP001220209"/>
    </source>
</evidence>
<organism evidence="1 2">
    <name type="scientific">Burkholderia contaminans</name>
    <dbReference type="NCBI Taxonomy" id="488447"/>
    <lineage>
        <taxon>Bacteria</taxon>
        <taxon>Pseudomonadati</taxon>
        <taxon>Pseudomonadota</taxon>
        <taxon>Betaproteobacteria</taxon>
        <taxon>Burkholderiales</taxon>
        <taxon>Burkholderiaceae</taxon>
        <taxon>Burkholderia</taxon>
        <taxon>Burkholderia cepacia complex</taxon>
    </lineage>
</organism>
<sequence length="138" mass="15970">MDATDTRRHRCRHDRPLRIRTRNGECNGMARQRGGMSNEAAIGTRVPVRVDAMRGLAAVVRDHRFVDTRRAMDGRRIDEPVTRRHHLRYHGRERHHQDCDQSDQAAWLAETGDVHDARRGWNAMTMMNYATLESRSGA</sequence>
<accession>A0ABD7Y3S2</accession>
<proteinExistence type="predicted"/>
<gene>
    <name evidence="1" type="ORF">LXE91_27495</name>
</gene>